<organism evidence="1 2">
    <name type="scientific">Schistosoma margrebowiei</name>
    <dbReference type="NCBI Taxonomy" id="48269"/>
    <lineage>
        <taxon>Eukaryota</taxon>
        <taxon>Metazoa</taxon>
        <taxon>Spiralia</taxon>
        <taxon>Lophotrochozoa</taxon>
        <taxon>Platyhelminthes</taxon>
        <taxon>Trematoda</taxon>
        <taxon>Digenea</taxon>
        <taxon>Strigeidida</taxon>
        <taxon>Schistosomatoidea</taxon>
        <taxon>Schistosomatidae</taxon>
        <taxon>Schistosoma</taxon>
    </lineage>
</organism>
<dbReference type="Proteomes" id="UP000277204">
    <property type="component" value="Unassembled WGS sequence"/>
</dbReference>
<dbReference type="EMBL" id="UZAI01002108">
    <property type="protein sequence ID" value="VDO68350.1"/>
    <property type="molecule type" value="Genomic_DNA"/>
</dbReference>
<name>A0A3P7X3N1_9TREM</name>
<sequence>MENDKTKSSNSRSEGEVVLLTVEGCDSSKVFPPDNQHLQQCCLLIRRGGVGKGRP</sequence>
<dbReference type="AlphaFoldDB" id="A0A3P7X3N1"/>
<evidence type="ECO:0000313" key="2">
    <source>
        <dbReference type="Proteomes" id="UP000277204"/>
    </source>
</evidence>
<protein>
    <submittedName>
        <fullName evidence="1">Uncharacterized protein</fullName>
    </submittedName>
</protein>
<accession>A0A3P7X3N1</accession>
<reference evidence="1 2" key="1">
    <citation type="submission" date="2018-11" db="EMBL/GenBank/DDBJ databases">
        <authorList>
            <consortium name="Pathogen Informatics"/>
        </authorList>
    </citation>
    <scope>NUCLEOTIDE SEQUENCE [LARGE SCALE GENOMIC DNA]</scope>
    <source>
        <strain evidence="1 2">Zambia</strain>
    </source>
</reference>
<keyword evidence="2" id="KW-1185">Reference proteome</keyword>
<proteinExistence type="predicted"/>
<gene>
    <name evidence="1" type="ORF">SMRZ_LOCUS5882</name>
</gene>
<evidence type="ECO:0000313" key="1">
    <source>
        <dbReference type="EMBL" id="VDO68350.1"/>
    </source>
</evidence>